<keyword evidence="1" id="KW-0472">Membrane</keyword>
<name>A0AAV1R9L5_9ROSI</name>
<gene>
    <name evidence="2" type="ORF">DCAF_LOCUS8481</name>
</gene>
<keyword evidence="3" id="KW-1185">Reference proteome</keyword>
<keyword evidence="1" id="KW-1133">Transmembrane helix</keyword>
<evidence type="ECO:0000256" key="1">
    <source>
        <dbReference type="SAM" id="Phobius"/>
    </source>
</evidence>
<dbReference type="Proteomes" id="UP001314170">
    <property type="component" value="Unassembled WGS sequence"/>
</dbReference>
<sequence length="131" mass="15359">MSISYYREGNLRERGMPKHLIPEFLHRHLMASKRYFLSYGSLDGPKKNTGHHDPEEKMQLHRSHLKIPRLFFSVHDHIQMATPILTLVIAINLPAPCFVSILTRKNNEQFTKNKPHCLKHTNFGYKETLRA</sequence>
<accession>A0AAV1R9L5</accession>
<evidence type="ECO:0000313" key="3">
    <source>
        <dbReference type="Proteomes" id="UP001314170"/>
    </source>
</evidence>
<comment type="caution">
    <text evidence="2">The sequence shown here is derived from an EMBL/GenBank/DDBJ whole genome shotgun (WGS) entry which is preliminary data.</text>
</comment>
<proteinExistence type="predicted"/>
<keyword evidence="1" id="KW-0812">Transmembrane</keyword>
<reference evidence="2 3" key="1">
    <citation type="submission" date="2024-01" db="EMBL/GenBank/DDBJ databases">
        <authorList>
            <person name="Waweru B."/>
        </authorList>
    </citation>
    <scope>NUCLEOTIDE SEQUENCE [LARGE SCALE GENOMIC DNA]</scope>
</reference>
<protein>
    <submittedName>
        <fullName evidence="2">Uncharacterized protein</fullName>
    </submittedName>
</protein>
<feature type="transmembrane region" description="Helical" evidence="1">
    <location>
        <begin position="80"/>
        <end position="102"/>
    </location>
</feature>
<evidence type="ECO:0000313" key="2">
    <source>
        <dbReference type="EMBL" id="CAK7331460.1"/>
    </source>
</evidence>
<dbReference type="AlphaFoldDB" id="A0AAV1R9L5"/>
<dbReference type="EMBL" id="CAWUPB010000913">
    <property type="protein sequence ID" value="CAK7331460.1"/>
    <property type="molecule type" value="Genomic_DNA"/>
</dbReference>
<organism evidence="2 3">
    <name type="scientific">Dovyalis caffra</name>
    <dbReference type="NCBI Taxonomy" id="77055"/>
    <lineage>
        <taxon>Eukaryota</taxon>
        <taxon>Viridiplantae</taxon>
        <taxon>Streptophyta</taxon>
        <taxon>Embryophyta</taxon>
        <taxon>Tracheophyta</taxon>
        <taxon>Spermatophyta</taxon>
        <taxon>Magnoliopsida</taxon>
        <taxon>eudicotyledons</taxon>
        <taxon>Gunneridae</taxon>
        <taxon>Pentapetalae</taxon>
        <taxon>rosids</taxon>
        <taxon>fabids</taxon>
        <taxon>Malpighiales</taxon>
        <taxon>Salicaceae</taxon>
        <taxon>Flacourtieae</taxon>
        <taxon>Dovyalis</taxon>
    </lineage>
</organism>